<dbReference type="EMBL" id="BPQB01000113">
    <property type="protein sequence ID" value="GJE99589.1"/>
    <property type="molecule type" value="Genomic_DNA"/>
</dbReference>
<dbReference type="InterPro" id="IPR012337">
    <property type="entry name" value="RNaseH-like_sf"/>
</dbReference>
<dbReference type="InterPro" id="IPR025724">
    <property type="entry name" value="GAG-pre-integrase_dom"/>
</dbReference>
<dbReference type="GO" id="GO:0008270">
    <property type="term" value="F:zinc ion binding"/>
    <property type="evidence" value="ECO:0007669"/>
    <property type="project" value="UniProtKB-KW"/>
</dbReference>
<evidence type="ECO:0000256" key="2">
    <source>
        <dbReference type="ARBA" id="ARBA00022884"/>
    </source>
</evidence>
<dbReference type="PANTHER" id="PTHR11439:SF483">
    <property type="entry name" value="PEPTIDE SYNTHASE GLIP-LIKE, PUTATIVE (AFU_ORTHOLOGUE AFUA_3G12920)-RELATED"/>
    <property type="match status" value="1"/>
</dbReference>
<feature type="region of interest" description="Disordered" evidence="4">
    <location>
        <begin position="235"/>
        <end position="257"/>
    </location>
</feature>
<evidence type="ECO:0000259" key="6">
    <source>
        <dbReference type="PROSITE" id="PS50994"/>
    </source>
</evidence>
<gene>
    <name evidence="7" type="ORF">PsYK624_158560</name>
</gene>
<dbReference type="Pfam" id="PF25597">
    <property type="entry name" value="SH3_retrovirus"/>
    <property type="match status" value="1"/>
</dbReference>
<feature type="compositionally biased region" description="Low complexity" evidence="4">
    <location>
        <begin position="236"/>
        <end position="246"/>
    </location>
</feature>
<keyword evidence="3" id="KW-0479">Metal-binding</keyword>
<keyword evidence="1" id="KW-0378">Hydrolase</keyword>
<dbReference type="PROSITE" id="PS50158">
    <property type="entry name" value="ZF_CCHC"/>
    <property type="match status" value="1"/>
</dbReference>
<dbReference type="GO" id="GO:0015074">
    <property type="term" value="P:DNA integration"/>
    <property type="evidence" value="ECO:0007669"/>
    <property type="project" value="InterPro"/>
</dbReference>
<dbReference type="InterPro" id="IPR001878">
    <property type="entry name" value="Znf_CCHC"/>
</dbReference>
<evidence type="ECO:0000256" key="4">
    <source>
        <dbReference type="SAM" id="MobiDB-lite"/>
    </source>
</evidence>
<evidence type="ECO:0000256" key="3">
    <source>
        <dbReference type="PROSITE-ProRule" id="PRU00047"/>
    </source>
</evidence>
<accession>A0A9P3GU38</accession>
<dbReference type="InterPro" id="IPR001584">
    <property type="entry name" value="Integrase_cat-core"/>
</dbReference>
<dbReference type="Pfam" id="PF13976">
    <property type="entry name" value="gag_pre-integrs"/>
    <property type="match status" value="1"/>
</dbReference>
<keyword evidence="8" id="KW-1185">Reference proteome</keyword>
<keyword evidence="1" id="KW-0645">Protease</keyword>
<keyword evidence="3" id="KW-0862">Zinc</keyword>
<dbReference type="InterPro" id="IPR054722">
    <property type="entry name" value="PolX-like_BBD"/>
</dbReference>
<dbReference type="InterPro" id="IPR057670">
    <property type="entry name" value="SH3_retrovirus"/>
</dbReference>
<evidence type="ECO:0000313" key="8">
    <source>
        <dbReference type="Proteomes" id="UP000703269"/>
    </source>
</evidence>
<dbReference type="SUPFAM" id="SSF53098">
    <property type="entry name" value="Ribonuclease H-like"/>
    <property type="match status" value="1"/>
</dbReference>
<dbReference type="Pfam" id="PF22936">
    <property type="entry name" value="Pol_BBD"/>
    <property type="match status" value="1"/>
</dbReference>
<organism evidence="7 8">
    <name type="scientific">Phanerochaete sordida</name>
    <dbReference type="NCBI Taxonomy" id="48140"/>
    <lineage>
        <taxon>Eukaryota</taxon>
        <taxon>Fungi</taxon>
        <taxon>Dikarya</taxon>
        <taxon>Basidiomycota</taxon>
        <taxon>Agaricomycotina</taxon>
        <taxon>Agaricomycetes</taxon>
        <taxon>Polyporales</taxon>
        <taxon>Phanerochaetaceae</taxon>
        <taxon>Phanerochaete</taxon>
    </lineage>
</organism>
<dbReference type="Gene3D" id="3.30.420.10">
    <property type="entry name" value="Ribonuclease H-like superfamily/Ribonuclease H"/>
    <property type="match status" value="1"/>
</dbReference>
<dbReference type="Pfam" id="PF14223">
    <property type="entry name" value="Retrotran_gag_2"/>
    <property type="match status" value="1"/>
</dbReference>
<evidence type="ECO:0000256" key="1">
    <source>
        <dbReference type="ARBA" id="ARBA00022750"/>
    </source>
</evidence>
<dbReference type="InterPro" id="IPR043502">
    <property type="entry name" value="DNA/RNA_pol_sf"/>
</dbReference>
<dbReference type="PANTHER" id="PTHR11439">
    <property type="entry name" value="GAG-POL-RELATED RETROTRANSPOSON"/>
    <property type="match status" value="1"/>
</dbReference>
<evidence type="ECO:0000313" key="7">
    <source>
        <dbReference type="EMBL" id="GJE99589.1"/>
    </source>
</evidence>
<feature type="region of interest" description="Disordered" evidence="4">
    <location>
        <begin position="717"/>
        <end position="787"/>
    </location>
</feature>
<dbReference type="PROSITE" id="PS50994">
    <property type="entry name" value="INTEGRASE"/>
    <property type="match status" value="1"/>
</dbReference>
<keyword evidence="2" id="KW-0694">RNA-binding</keyword>
<name>A0A9P3GU38_9APHY</name>
<keyword evidence="1" id="KW-0064">Aspartyl protease</keyword>
<dbReference type="Pfam" id="PF07727">
    <property type="entry name" value="RVT_2"/>
    <property type="match status" value="1"/>
</dbReference>
<dbReference type="CDD" id="cd09272">
    <property type="entry name" value="RNase_HI_RT_Ty1"/>
    <property type="match status" value="1"/>
</dbReference>
<dbReference type="SUPFAM" id="SSF56672">
    <property type="entry name" value="DNA/RNA polymerases"/>
    <property type="match status" value="1"/>
</dbReference>
<dbReference type="Proteomes" id="UP000703269">
    <property type="component" value="Unassembled WGS sequence"/>
</dbReference>
<dbReference type="InterPro" id="IPR013103">
    <property type="entry name" value="RVT_2"/>
</dbReference>
<evidence type="ECO:0000259" key="5">
    <source>
        <dbReference type="PROSITE" id="PS50158"/>
    </source>
</evidence>
<dbReference type="InterPro" id="IPR036397">
    <property type="entry name" value="RNaseH_sf"/>
</dbReference>
<keyword evidence="3" id="KW-0863">Zinc-finger</keyword>
<proteinExistence type="predicted"/>
<sequence length="1354" mass="149779">MSETSSHSVRIEPLKGSENYFSWCVQEEDILTEMDLLEYAKGETTIPTEPATAVTAWKKKDRKALSAIRLRCSSEVAVHIATCETSKDAWDTLKSLYAAQGVMAKITLSKRLQKYEMEEGANIEEEIRKMTKMRQELTMSGGTVPDDEFAFNILSALPESWGPFVQAQKNVTKSSVVIGDILSEHMRREEKTGTTTALAARNGRFSAQKPRKSKFLKGVYCHGCGKEGHLRNVCRSSNQGSGSGSNTHHANAAEAADVETDNESYSFAATATTLSFATGNEVWLGDTASDKHIVRDRAAFTTFTELSGHTVVGAGVCAAPGQGTVRVEFDTPEGRKTAMLNDCLWAPDMSHNLLALGRCTAAGMTFVGEGTTLHVKRGARTVAVGHRLRAGKYLYRMDMRAVPPSPTSPTSASTFALAAQPSKRTWYEWHCALGHINTTQLQEMHRQGLVDGMTVDTSSDPDFECDACVQAKHARAPFPEIATGSADQIGAIIYSDIWGPARVTSLQGNSYVITFTDAKSRFVGVDFMKSRDAALDRFKKHEQLIERQTGHKVKIVHVDNAKEYTAGQFRQYAESRGIVIRTTAPYSPAQNGVAERLNRTLAERARAMLIARSLPKFLWQEAWAYACFLKNRTPTRALKGTTPHEAFWGSKPNVQDAHEFGEPCWVLVPENRRDKLSAKSEQYTFTGVGGASAGWRYFVPGLRQVLVSRDVIFRRTPEPPSVPFTLEGESDSAPAQSPAPDTETASPPSRATTPGTPSRSNAPSPFKAEGTSFSTPPSLRAALLDRNVTTRRPRLRLDYNTLHNTGERVLKKAESSDEEFFDPASDHSRSAQAHVCYAAIDYDHPRTLDEVRGRDDWPQWKEAMDAEMSQLQELHTYEKTTLPEGRKAIGCRWVFAIKRDSEGNIAKYKARLVAQGFSQIPGQDYFDTYAPVVRLESFRLCAAIAADFDLDDDTIDYTGAYLNATLEEPIYMRQPPGYEDNSGSTLVLRKAIYGLKQAGRAWNELLNHVLTNLLGYTRSTADPCVYFKRSDSLTLALLHVDDTTLYGKRPALEELKADIAHHFAITQTGALKNFVGIQVDRDRTRRTITIHQNRYITVILERFGMLDCNPVATPLDPNVKLIPLTEDEAPIEAPYAAAIGSLMYAAIGTRPDISFAVQTLSQFTSRPSATHWTAVKHVFRYLKGTQTLGITYGASRGLDPTGYSDADWAQSLSDRRSISGYAFRLGNGVISWSSKKQATVALSTMEAEYIALSHAAKEAVWLRHLLGELGVITDSPTILFTDNQASIAYAHDNQFHARSKHIDIRHHFIRERIKSGDIKVVHCASEDNVADMFTKALSKPKHSAALSLANMTAR</sequence>
<feature type="compositionally biased region" description="Polar residues" evidence="4">
    <location>
        <begin position="743"/>
        <end position="763"/>
    </location>
</feature>
<protein>
    <submittedName>
        <fullName evidence="7">Polyprotein</fullName>
    </submittedName>
</protein>
<feature type="domain" description="CCHC-type" evidence="5">
    <location>
        <begin position="221"/>
        <end position="236"/>
    </location>
</feature>
<dbReference type="GO" id="GO:0005634">
    <property type="term" value="C:nucleus"/>
    <property type="evidence" value="ECO:0007669"/>
    <property type="project" value="UniProtKB-ARBA"/>
</dbReference>
<feature type="domain" description="Integrase catalytic" evidence="6">
    <location>
        <begin position="475"/>
        <end position="651"/>
    </location>
</feature>
<dbReference type="GO" id="GO:0003723">
    <property type="term" value="F:RNA binding"/>
    <property type="evidence" value="ECO:0007669"/>
    <property type="project" value="UniProtKB-KW"/>
</dbReference>
<dbReference type="OrthoDB" id="2742630at2759"/>
<comment type="caution">
    <text evidence="7">The sequence shown here is derived from an EMBL/GenBank/DDBJ whole genome shotgun (WGS) entry which is preliminary data.</text>
</comment>
<reference evidence="7 8" key="1">
    <citation type="submission" date="2021-08" db="EMBL/GenBank/DDBJ databases">
        <title>Draft Genome Sequence of Phanerochaete sordida strain YK-624.</title>
        <authorList>
            <person name="Mori T."/>
            <person name="Dohra H."/>
            <person name="Suzuki T."/>
            <person name="Kawagishi H."/>
            <person name="Hirai H."/>
        </authorList>
    </citation>
    <scope>NUCLEOTIDE SEQUENCE [LARGE SCALE GENOMIC DNA]</scope>
    <source>
        <strain evidence="7 8">YK-624</strain>
    </source>
</reference>
<dbReference type="Pfam" id="PF00665">
    <property type="entry name" value="rve"/>
    <property type="match status" value="1"/>
</dbReference>
<dbReference type="GO" id="GO:0004190">
    <property type="term" value="F:aspartic-type endopeptidase activity"/>
    <property type="evidence" value="ECO:0007669"/>
    <property type="project" value="UniProtKB-KW"/>
</dbReference>